<dbReference type="AlphaFoldDB" id="A0A1Y4DI56"/>
<protein>
    <recommendedName>
        <fullName evidence="5 6">Dephospho-CoA kinase</fullName>
        <ecNumber evidence="5 6">2.7.1.24</ecNumber>
    </recommendedName>
    <alternativeName>
        <fullName evidence="5">Dephosphocoenzyme A kinase</fullName>
    </alternativeName>
</protein>
<evidence type="ECO:0000256" key="1">
    <source>
        <dbReference type="ARBA" id="ARBA00009018"/>
    </source>
</evidence>
<evidence type="ECO:0000256" key="5">
    <source>
        <dbReference type="HAMAP-Rule" id="MF_00376"/>
    </source>
</evidence>
<dbReference type="RefSeq" id="WP_087288730.1">
    <property type="nucleotide sequence ID" value="NZ_NFJD01000003.1"/>
</dbReference>
<dbReference type="PROSITE" id="PS51219">
    <property type="entry name" value="DPCK"/>
    <property type="match status" value="1"/>
</dbReference>
<dbReference type="OrthoDB" id="9812943at2"/>
<keyword evidence="5 7" id="KW-0418">Kinase</keyword>
<dbReference type="GO" id="GO:0015937">
    <property type="term" value="P:coenzyme A biosynthetic process"/>
    <property type="evidence" value="ECO:0007669"/>
    <property type="project" value="UniProtKB-UniRule"/>
</dbReference>
<evidence type="ECO:0000256" key="4">
    <source>
        <dbReference type="ARBA" id="ARBA00022993"/>
    </source>
</evidence>
<evidence type="ECO:0000256" key="3">
    <source>
        <dbReference type="ARBA" id="ARBA00022840"/>
    </source>
</evidence>
<accession>A0A1Y4DI56</accession>
<evidence type="ECO:0000313" key="7">
    <source>
        <dbReference type="EMBL" id="OUO56628.1"/>
    </source>
</evidence>
<keyword evidence="2 5" id="KW-0547">Nucleotide-binding</keyword>
<evidence type="ECO:0000256" key="6">
    <source>
        <dbReference type="NCBIfam" id="TIGR00152"/>
    </source>
</evidence>
<dbReference type="HAMAP" id="MF_00376">
    <property type="entry name" value="Dephospho_CoA_kinase"/>
    <property type="match status" value="1"/>
</dbReference>
<dbReference type="InterPro" id="IPR001977">
    <property type="entry name" value="Depp_CoAkinase"/>
</dbReference>
<keyword evidence="8" id="KW-1185">Reference proteome</keyword>
<dbReference type="Gene3D" id="3.40.50.300">
    <property type="entry name" value="P-loop containing nucleotide triphosphate hydrolases"/>
    <property type="match status" value="1"/>
</dbReference>
<dbReference type="EMBL" id="NFJD01000003">
    <property type="protein sequence ID" value="OUO56628.1"/>
    <property type="molecule type" value="Genomic_DNA"/>
</dbReference>
<reference evidence="8" key="1">
    <citation type="submission" date="2017-04" db="EMBL/GenBank/DDBJ databases">
        <title>Function of individual gut microbiota members based on whole genome sequencing of pure cultures obtained from chicken caecum.</title>
        <authorList>
            <person name="Medvecky M."/>
            <person name="Cejkova D."/>
            <person name="Polansky O."/>
            <person name="Karasova D."/>
            <person name="Kubasova T."/>
            <person name="Cizek A."/>
            <person name="Rychlik I."/>
        </authorList>
    </citation>
    <scope>NUCLEOTIDE SEQUENCE [LARGE SCALE GENOMIC DNA]</scope>
    <source>
        <strain evidence="8">An273</strain>
    </source>
</reference>
<evidence type="ECO:0000256" key="2">
    <source>
        <dbReference type="ARBA" id="ARBA00022741"/>
    </source>
</evidence>
<keyword evidence="3 5" id="KW-0067">ATP-binding</keyword>
<dbReference type="SUPFAM" id="SSF52540">
    <property type="entry name" value="P-loop containing nucleoside triphosphate hydrolases"/>
    <property type="match status" value="1"/>
</dbReference>
<dbReference type="GO" id="GO:0004140">
    <property type="term" value="F:dephospho-CoA kinase activity"/>
    <property type="evidence" value="ECO:0007669"/>
    <property type="project" value="UniProtKB-UniRule"/>
</dbReference>
<comment type="similarity">
    <text evidence="1 5">Belongs to the CoaE family.</text>
</comment>
<dbReference type="GO" id="GO:0005524">
    <property type="term" value="F:ATP binding"/>
    <property type="evidence" value="ECO:0007669"/>
    <property type="project" value="UniProtKB-UniRule"/>
</dbReference>
<comment type="function">
    <text evidence="5">Catalyzes the phosphorylation of the 3'-hydroxyl group of dephosphocoenzyme A to form coenzyme A.</text>
</comment>
<dbReference type="InterPro" id="IPR027417">
    <property type="entry name" value="P-loop_NTPase"/>
</dbReference>
<organism evidence="7 8">
    <name type="scientific">Candidatus Avelusimicrobium gallicola</name>
    <dbReference type="NCBI Taxonomy" id="2562704"/>
    <lineage>
        <taxon>Bacteria</taxon>
        <taxon>Pseudomonadati</taxon>
        <taxon>Elusimicrobiota</taxon>
        <taxon>Elusimicrobia</taxon>
        <taxon>Elusimicrobiales</taxon>
        <taxon>Elusimicrobiaceae</taxon>
        <taxon>Candidatus Avelusimicrobium</taxon>
    </lineage>
</organism>
<dbReference type="GO" id="GO:0005737">
    <property type="term" value="C:cytoplasm"/>
    <property type="evidence" value="ECO:0007669"/>
    <property type="project" value="UniProtKB-SubCell"/>
</dbReference>
<dbReference type="Proteomes" id="UP000196368">
    <property type="component" value="Unassembled WGS sequence"/>
</dbReference>
<name>A0A1Y4DI56_9BACT</name>
<comment type="catalytic activity">
    <reaction evidence="5">
        <text>3'-dephospho-CoA + ATP = ADP + CoA + H(+)</text>
        <dbReference type="Rhea" id="RHEA:18245"/>
        <dbReference type="ChEBI" id="CHEBI:15378"/>
        <dbReference type="ChEBI" id="CHEBI:30616"/>
        <dbReference type="ChEBI" id="CHEBI:57287"/>
        <dbReference type="ChEBI" id="CHEBI:57328"/>
        <dbReference type="ChEBI" id="CHEBI:456216"/>
        <dbReference type="EC" id="2.7.1.24"/>
    </reaction>
</comment>
<keyword evidence="5" id="KW-0963">Cytoplasm</keyword>
<evidence type="ECO:0000313" key="8">
    <source>
        <dbReference type="Proteomes" id="UP000196368"/>
    </source>
</evidence>
<keyword evidence="4 5" id="KW-0173">Coenzyme A biosynthesis</keyword>
<dbReference type="PANTHER" id="PTHR10695">
    <property type="entry name" value="DEPHOSPHO-COA KINASE-RELATED"/>
    <property type="match status" value="1"/>
</dbReference>
<comment type="pathway">
    <text evidence="5">Cofactor biosynthesis; coenzyme A biosynthesis; CoA from (R)-pantothenate: step 5/5.</text>
</comment>
<dbReference type="PANTHER" id="PTHR10695:SF46">
    <property type="entry name" value="BIFUNCTIONAL COENZYME A SYNTHASE-RELATED"/>
    <property type="match status" value="1"/>
</dbReference>
<dbReference type="Pfam" id="PF01121">
    <property type="entry name" value="CoaE"/>
    <property type="match status" value="1"/>
</dbReference>
<dbReference type="UniPathway" id="UPA00241">
    <property type="reaction ID" value="UER00356"/>
</dbReference>
<comment type="caution">
    <text evidence="5">Lacks conserved residue(s) required for the propagation of feature annotation.</text>
</comment>
<dbReference type="EC" id="2.7.1.24" evidence="5 6"/>
<proteinExistence type="inferred from homology"/>
<comment type="subcellular location">
    <subcellularLocation>
        <location evidence="5">Cytoplasm</location>
    </subcellularLocation>
</comment>
<comment type="caution">
    <text evidence="7">The sequence shown here is derived from an EMBL/GenBank/DDBJ whole genome shotgun (WGS) entry which is preliminary data.</text>
</comment>
<sequence>MNLRAKDKLVVGLTGSILSGKSTALSYFARNGAGVISADELVRQLYQAPAVQKQIVRWFGSCKPAEVARCVFADESARRKLEKYLHPKVWALAAKQIKQAPQPIIVFEVPLLFEAGWNRKTDLTITLLGDERTLPARLKARGLTLAEYKRRVAGQLPESEKVRRADIVLANRGSKTDLGLKIKRLCQALNTIYALK</sequence>
<gene>
    <name evidence="5" type="primary">coaE</name>
    <name evidence="7" type="ORF">B5F75_05405</name>
</gene>
<dbReference type="NCBIfam" id="TIGR00152">
    <property type="entry name" value="dephospho-CoA kinase"/>
    <property type="match status" value="1"/>
</dbReference>
<keyword evidence="5" id="KW-0808">Transferase</keyword>
<dbReference type="CDD" id="cd02022">
    <property type="entry name" value="DPCK"/>
    <property type="match status" value="1"/>
</dbReference>